<gene>
    <name evidence="1" type="ORF">S12H4_07084</name>
</gene>
<dbReference type="EMBL" id="BARW01002569">
    <property type="protein sequence ID" value="GAI72075.1"/>
    <property type="molecule type" value="Genomic_DNA"/>
</dbReference>
<dbReference type="AlphaFoldDB" id="X1S9H4"/>
<sequence>MSNNNGDLMEKITTIKREIKDVPILNDFGNYWRNLFVGRYYYSKKDTVNNYHSIDIKWIKQHGDLVGYCPGGISWSRGGKKTGSISYYVDMMEPGAEHIRFKYTTTIRATGEKIDQDYKARLTPTKCNYGGQRWWFICNNCQRRVGVLYLGDSWFACRHCYNLTYESRNESKKYRGGFYRDTNTILKAEKIKKGMKRLFYNGKPTKKLLRYMDLEEKLSSFEEIEKMTNKKGKD</sequence>
<proteinExistence type="predicted"/>
<protein>
    <submittedName>
        <fullName evidence="1">Uncharacterized protein</fullName>
    </submittedName>
</protein>
<reference evidence="1" key="1">
    <citation type="journal article" date="2014" name="Front. Microbiol.">
        <title>High frequency of phylogenetically diverse reductive dehalogenase-homologous genes in deep subseafloor sedimentary metagenomes.</title>
        <authorList>
            <person name="Kawai M."/>
            <person name="Futagami T."/>
            <person name="Toyoda A."/>
            <person name="Takaki Y."/>
            <person name="Nishi S."/>
            <person name="Hori S."/>
            <person name="Arai W."/>
            <person name="Tsubouchi T."/>
            <person name="Morono Y."/>
            <person name="Uchiyama I."/>
            <person name="Ito T."/>
            <person name="Fujiyama A."/>
            <person name="Inagaki F."/>
            <person name="Takami H."/>
        </authorList>
    </citation>
    <scope>NUCLEOTIDE SEQUENCE</scope>
    <source>
        <strain evidence="1">Expedition CK06-06</strain>
    </source>
</reference>
<name>X1S9H4_9ZZZZ</name>
<feature type="non-terminal residue" evidence="1">
    <location>
        <position position="234"/>
    </location>
</feature>
<accession>X1S9H4</accession>
<evidence type="ECO:0000313" key="1">
    <source>
        <dbReference type="EMBL" id="GAI72075.1"/>
    </source>
</evidence>
<organism evidence="1">
    <name type="scientific">marine sediment metagenome</name>
    <dbReference type="NCBI Taxonomy" id="412755"/>
    <lineage>
        <taxon>unclassified sequences</taxon>
        <taxon>metagenomes</taxon>
        <taxon>ecological metagenomes</taxon>
    </lineage>
</organism>
<comment type="caution">
    <text evidence="1">The sequence shown here is derived from an EMBL/GenBank/DDBJ whole genome shotgun (WGS) entry which is preliminary data.</text>
</comment>